<organism evidence="2 3">
    <name type="scientific">Lasallia pustulata</name>
    <dbReference type="NCBI Taxonomy" id="136370"/>
    <lineage>
        <taxon>Eukaryota</taxon>
        <taxon>Fungi</taxon>
        <taxon>Dikarya</taxon>
        <taxon>Ascomycota</taxon>
        <taxon>Pezizomycotina</taxon>
        <taxon>Lecanoromycetes</taxon>
        <taxon>OSLEUM clade</taxon>
        <taxon>Umbilicariomycetidae</taxon>
        <taxon>Umbilicariales</taxon>
        <taxon>Umbilicariaceae</taxon>
        <taxon>Lasallia</taxon>
    </lineage>
</organism>
<gene>
    <name evidence="2" type="ORF">FRX48_03928</name>
</gene>
<name>A0A5M8PS47_9LECA</name>
<feature type="region of interest" description="Disordered" evidence="1">
    <location>
        <begin position="476"/>
        <end position="503"/>
    </location>
</feature>
<feature type="compositionally biased region" description="Low complexity" evidence="1">
    <location>
        <begin position="393"/>
        <end position="402"/>
    </location>
</feature>
<reference evidence="2 3" key="1">
    <citation type="submission" date="2019-09" db="EMBL/GenBank/DDBJ databases">
        <title>The hologenome of the rock-dwelling lichen Lasallia pustulata.</title>
        <authorList>
            <person name="Greshake Tzovaras B."/>
            <person name="Segers F."/>
            <person name="Bicker A."/>
            <person name="Dal Grande F."/>
            <person name="Otte J."/>
            <person name="Hankeln T."/>
            <person name="Schmitt I."/>
            <person name="Ebersberger I."/>
        </authorList>
    </citation>
    <scope>NUCLEOTIDE SEQUENCE [LARGE SCALE GENOMIC DNA]</scope>
    <source>
        <strain evidence="2">A1-1</strain>
    </source>
</reference>
<evidence type="ECO:0000313" key="2">
    <source>
        <dbReference type="EMBL" id="KAA6411778.1"/>
    </source>
</evidence>
<dbReference type="OrthoDB" id="5409522at2759"/>
<accession>A0A5M8PS47</accession>
<dbReference type="EMBL" id="VXIT01000006">
    <property type="protein sequence ID" value="KAA6411778.1"/>
    <property type="molecule type" value="Genomic_DNA"/>
</dbReference>
<dbReference type="AlphaFoldDB" id="A0A5M8PS47"/>
<evidence type="ECO:0000313" key="3">
    <source>
        <dbReference type="Proteomes" id="UP000324767"/>
    </source>
</evidence>
<dbReference type="Proteomes" id="UP000324767">
    <property type="component" value="Unassembled WGS sequence"/>
</dbReference>
<comment type="caution">
    <text evidence="2">The sequence shown here is derived from an EMBL/GenBank/DDBJ whole genome shotgun (WGS) entry which is preliminary data.</text>
</comment>
<protein>
    <submittedName>
        <fullName evidence="2">Uncharacterized protein</fullName>
    </submittedName>
</protein>
<feature type="region of interest" description="Disordered" evidence="1">
    <location>
        <begin position="379"/>
        <end position="410"/>
    </location>
</feature>
<proteinExistence type="predicted"/>
<evidence type="ECO:0000256" key="1">
    <source>
        <dbReference type="SAM" id="MobiDB-lite"/>
    </source>
</evidence>
<sequence>MSATNTPGTGGSQQGALPSNRTQAIVVASSLTTTPNPAHAGYSATNLPELLFRLEPPAAWSDPVYNSLRDQSGQVRMKPNGQPYPDFPWLPNQISIKPEPFLLEFWNRKHPDCSYKDFEIRMRPGPNERLPAHNTLNMRRIREIRLPLNIPSWLQKGEKITITDCLIFESLSFNSVRRNTVLPVRPWGLVKPNLAGLPALAVSNQNAINPIAPPAPAAPLPLSIFTDGRATHVPSAKLKAVKDLTVYLQDTAYERMLAHWIFLKDQEKPSWWNERRRNDDMDTINVPPLQAVPHPAREWIKECVRDAAEPQNRLTIPPLSVLPNLARGWVSACIREGRARSPIATAVMVSGQLDAISSCNVEGPEDSYQSNLSVSLHFNSEKAPSEEEAIGGSLNSTDTSSTSEDDPVSDYAPEISEQTEATWTGHWKRHYRAKAVAEVLRTAQSDEAVKLPEHTAKVVTSDRRVLIFKNVIVLPEDDSEEGQGRASKRRRTELQEIQPPNLQ</sequence>